<organism evidence="1 2">
    <name type="scientific">Caligus rogercresseyi</name>
    <name type="common">Sea louse</name>
    <dbReference type="NCBI Taxonomy" id="217165"/>
    <lineage>
        <taxon>Eukaryota</taxon>
        <taxon>Metazoa</taxon>
        <taxon>Ecdysozoa</taxon>
        <taxon>Arthropoda</taxon>
        <taxon>Crustacea</taxon>
        <taxon>Multicrustacea</taxon>
        <taxon>Hexanauplia</taxon>
        <taxon>Copepoda</taxon>
        <taxon>Siphonostomatoida</taxon>
        <taxon>Caligidae</taxon>
        <taxon>Caligus</taxon>
    </lineage>
</organism>
<dbReference type="AlphaFoldDB" id="A0A7T8HIF5"/>
<reference evidence="2" key="1">
    <citation type="submission" date="2021-01" db="EMBL/GenBank/DDBJ databases">
        <title>Caligus Genome Assembly.</title>
        <authorList>
            <person name="Gallardo-Escarate C."/>
        </authorList>
    </citation>
    <scope>NUCLEOTIDE SEQUENCE [LARGE SCALE GENOMIC DNA]</scope>
</reference>
<dbReference type="OrthoDB" id="10006939at2759"/>
<evidence type="ECO:0000313" key="2">
    <source>
        <dbReference type="Proteomes" id="UP000595437"/>
    </source>
</evidence>
<keyword evidence="2" id="KW-1185">Reference proteome</keyword>
<proteinExistence type="predicted"/>
<dbReference type="EMBL" id="CP045896">
    <property type="protein sequence ID" value="QQP50601.1"/>
    <property type="molecule type" value="Genomic_DNA"/>
</dbReference>
<protein>
    <submittedName>
        <fullName evidence="1">Uncharacterized protein</fullName>
    </submittedName>
</protein>
<accession>A0A7T8HIF5</accession>
<name>A0A7T8HIF5_CALRO</name>
<evidence type="ECO:0000313" key="1">
    <source>
        <dbReference type="EMBL" id="QQP50601.1"/>
    </source>
</evidence>
<dbReference type="Proteomes" id="UP000595437">
    <property type="component" value="Chromosome 7"/>
</dbReference>
<sequence length="81" mass="9477">TPARRSIEAKRLERCKKVLNYFKKSSVLVKIFSDKKIFTLDTVCNRRNDRYIAKSLDQVECTYLTKHPQQIMMLGVVSMPP</sequence>
<feature type="non-terminal residue" evidence="1">
    <location>
        <position position="1"/>
    </location>
</feature>
<gene>
    <name evidence="1" type="ORF">FKW44_011650</name>
</gene>